<name>A0A8C5TUJ1_9PASS</name>
<evidence type="ECO:0000259" key="4">
    <source>
        <dbReference type="PROSITE" id="PS50835"/>
    </source>
</evidence>
<dbReference type="GO" id="GO:0098632">
    <property type="term" value="F:cell-cell adhesion mediator activity"/>
    <property type="evidence" value="ECO:0007669"/>
    <property type="project" value="TreeGrafter"/>
</dbReference>
<dbReference type="InterPro" id="IPR013783">
    <property type="entry name" value="Ig-like_fold"/>
</dbReference>
<accession>A0A8C5TUJ1</accession>
<feature type="region of interest" description="Disordered" evidence="2">
    <location>
        <begin position="133"/>
        <end position="156"/>
    </location>
</feature>
<dbReference type="Ensembl" id="ENSMCST00000013612.1">
    <property type="protein sequence ID" value="ENSMCSP00000013263.1"/>
    <property type="gene ID" value="ENSMCSG00000009408.1"/>
</dbReference>
<dbReference type="InterPro" id="IPR003599">
    <property type="entry name" value="Ig_sub"/>
</dbReference>
<dbReference type="OrthoDB" id="10253954at2759"/>
<dbReference type="SMART" id="SM00408">
    <property type="entry name" value="IGc2"/>
    <property type="match status" value="1"/>
</dbReference>
<dbReference type="Proteomes" id="UP000694560">
    <property type="component" value="Unplaced"/>
</dbReference>
<evidence type="ECO:0000256" key="1">
    <source>
        <dbReference type="ARBA" id="ARBA00023319"/>
    </source>
</evidence>
<dbReference type="GO" id="GO:0007156">
    <property type="term" value="P:homophilic cell adhesion via plasma membrane adhesion molecules"/>
    <property type="evidence" value="ECO:0007669"/>
    <property type="project" value="TreeGrafter"/>
</dbReference>
<protein>
    <recommendedName>
        <fullName evidence="4">Ig-like domain-containing protein</fullName>
    </recommendedName>
</protein>
<evidence type="ECO:0000256" key="3">
    <source>
        <dbReference type="SAM" id="SignalP"/>
    </source>
</evidence>
<reference evidence="5" key="2">
    <citation type="submission" date="2025-09" db="UniProtKB">
        <authorList>
            <consortium name="Ensembl"/>
        </authorList>
    </citation>
    <scope>IDENTIFICATION</scope>
</reference>
<dbReference type="InterPro" id="IPR003598">
    <property type="entry name" value="Ig_sub2"/>
</dbReference>
<keyword evidence="3" id="KW-0732">Signal</keyword>
<dbReference type="GO" id="GO:0007411">
    <property type="term" value="P:axon guidance"/>
    <property type="evidence" value="ECO:0007669"/>
    <property type="project" value="TreeGrafter"/>
</dbReference>
<dbReference type="GO" id="GO:0030424">
    <property type="term" value="C:axon"/>
    <property type="evidence" value="ECO:0007669"/>
    <property type="project" value="TreeGrafter"/>
</dbReference>
<reference evidence="5" key="1">
    <citation type="submission" date="2025-08" db="UniProtKB">
        <authorList>
            <consortium name="Ensembl"/>
        </authorList>
    </citation>
    <scope>IDENTIFICATION</scope>
</reference>
<dbReference type="PROSITE" id="PS50835">
    <property type="entry name" value="IG_LIKE"/>
    <property type="match status" value="1"/>
</dbReference>
<dbReference type="InterPro" id="IPR036179">
    <property type="entry name" value="Ig-like_dom_sf"/>
</dbReference>
<dbReference type="Pfam" id="PF07679">
    <property type="entry name" value="I-set"/>
    <property type="match status" value="1"/>
</dbReference>
<dbReference type="AlphaFoldDB" id="A0A8C5TUJ1"/>
<dbReference type="GO" id="GO:0070593">
    <property type="term" value="P:dendrite self-avoidance"/>
    <property type="evidence" value="ECO:0007669"/>
    <property type="project" value="TreeGrafter"/>
</dbReference>
<evidence type="ECO:0000256" key="2">
    <source>
        <dbReference type="SAM" id="MobiDB-lite"/>
    </source>
</evidence>
<feature type="domain" description="Ig-like" evidence="4">
    <location>
        <begin position="39"/>
        <end position="129"/>
    </location>
</feature>
<feature type="signal peptide" evidence="3">
    <location>
        <begin position="1"/>
        <end position="24"/>
    </location>
</feature>
<dbReference type="SMART" id="SM00409">
    <property type="entry name" value="IG"/>
    <property type="match status" value="1"/>
</dbReference>
<proteinExistence type="predicted"/>
<dbReference type="InterPro" id="IPR013098">
    <property type="entry name" value="Ig_I-set"/>
</dbReference>
<dbReference type="InterPro" id="IPR007110">
    <property type="entry name" value="Ig-like_dom"/>
</dbReference>
<evidence type="ECO:0000313" key="6">
    <source>
        <dbReference type="Proteomes" id="UP000694560"/>
    </source>
</evidence>
<keyword evidence="6" id="KW-1185">Reference proteome</keyword>
<dbReference type="FunFam" id="2.60.40.10:FF:000023">
    <property type="entry name" value="receptor-type tyrosine-protein phosphatase delta isoform X2"/>
    <property type="match status" value="1"/>
</dbReference>
<sequence>MQSKTPTWLPQFSVLSICWGLAQGGVLEFGAAEELFCPPVFIKKPVDQIGVSGGVASFVCQATGDPKPRVTWNKKGKKVNSQRFETIEFDESAGAVLRIQPLRTPRDENIYECVAQNPHGEVTVHAKLTVLRGKEPGQGHGGRGPSALPSPQLGGRGVKNPWLRHKVLLELVWLS</sequence>
<organism evidence="5 6">
    <name type="scientific">Malurus cyaneus samueli</name>
    <dbReference type="NCBI Taxonomy" id="2593467"/>
    <lineage>
        <taxon>Eukaryota</taxon>
        <taxon>Metazoa</taxon>
        <taxon>Chordata</taxon>
        <taxon>Craniata</taxon>
        <taxon>Vertebrata</taxon>
        <taxon>Euteleostomi</taxon>
        <taxon>Archelosauria</taxon>
        <taxon>Archosauria</taxon>
        <taxon>Dinosauria</taxon>
        <taxon>Saurischia</taxon>
        <taxon>Theropoda</taxon>
        <taxon>Coelurosauria</taxon>
        <taxon>Aves</taxon>
        <taxon>Neognathae</taxon>
        <taxon>Neoaves</taxon>
        <taxon>Telluraves</taxon>
        <taxon>Australaves</taxon>
        <taxon>Passeriformes</taxon>
        <taxon>Meliphagoidea</taxon>
        <taxon>Maluridae</taxon>
        <taxon>Malurus</taxon>
    </lineage>
</organism>
<dbReference type="Gene3D" id="2.60.40.10">
    <property type="entry name" value="Immunoglobulins"/>
    <property type="match status" value="1"/>
</dbReference>
<dbReference type="GO" id="GO:0005886">
    <property type="term" value="C:plasma membrane"/>
    <property type="evidence" value="ECO:0007669"/>
    <property type="project" value="TreeGrafter"/>
</dbReference>
<dbReference type="PANTHER" id="PTHR10075">
    <property type="entry name" value="BASIGIN RELATED"/>
    <property type="match status" value="1"/>
</dbReference>
<keyword evidence="1" id="KW-0393">Immunoglobulin domain</keyword>
<feature type="chain" id="PRO_5034266393" description="Ig-like domain-containing protein" evidence="3">
    <location>
        <begin position="25"/>
        <end position="175"/>
    </location>
</feature>
<dbReference type="PANTHER" id="PTHR10075:SF100">
    <property type="entry name" value="FASCICLIN-2"/>
    <property type="match status" value="1"/>
</dbReference>
<evidence type="ECO:0000313" key="5">
    <source>
        <dbReference type="Ensembl" id="ENSMCSP00000013263.1"/>
    </source>
</evidence>
<dbReference type="SUPFAM" id="SSF48726">
    <property type="entry name" value="Immunoglobulin"/>
    <property type="match status" value="1"/>
</dbReference>